<keyword evidence="3" id="KW-1185">Reference proteome</keyword>
<organism evidence="2 3">
    <name type="scientific">Streptomyces sedi</name>
    <dbReference type="NCBI Taxonomy" id="555059"/>
    <lineage>
        <taxon>Bacteria</taxon>
        <taxon>Bacillati</taxon>
        <taxon>Actinomycetota</taxon>
        <taxon>Actinomycetes</taxon>
        <taxon>Kitasatosporales</taxon>
        <taxon>Streptomycetaceae</taxon>
        <taxon>Streptomyces</taxon>
    </lineage>
</organism>
<keyword evidence="1" id="KW-0812">Transmembrane</keyword>
<keyword evidence="1" id="KW-1133">Transmembrane helix</keyword>
<feature type="transmembrane region" description="Helical" evidence="1">
    <location>
        <begin position="53"/>
        <end position="72"/>
    </location>
</feature>
<gene>
    <name evidence="2" type="ORF">FH715_08435</name>
</gene>
<dbReference type="EMBL" id="VDGT01000005">
    <property type="protein sequence ID" value="TNM31580.1"/>
    <property type="molecule type" value="Genomic_DNA"/>
</dbReference>
<keyword evidence="1" id="KW-0472">Membrane</keyword>
<evidence type="ECO:0000313" key="2">
    <source>
        <dbReference type="EMBL" id="TNM31580.1"/>
    </source>
</evidence>
<accession>A0A5C4V6L4</accession>
<feature type="transmembrane region" description="Helical" evidence="1">
    <location>
        <begin position="12"/>
        <end position="33"/>
    </location>
</feature>
<sequence>MTTEPPRAPRSHAFLTPGRIIMLVVAALTLIFIFGNTRQTKIRLLVPEVTMPLWLALLFTLLIGALGGLYAARRR</sequence>
<dbReference type="OrthoDB" id="4334695at2"/>
<protein>
    <submittedName>
        <fullName evidence="2">DUF1049 domain-containing protein</fullName>
    </submittedName>
</protein>
<proteinExistence type="predicted"/>
<name>A0A5C4V6L4_9ACTN</name>
<dbReference type="AlphaFoldDB" id="A0A5C4V6L4"/>
<dbReference type="RefSeq" id="WP_139642390.1">
    <property type="nucleotide sequence ID" value="NZ_BAAAZS010000140.1"/>
</dbReference>
<evidence type="ECO:0000256" key="1">
    <source>
        <dbReference type="SAM" id="Phobius"/>
    </source>
</evidence>
<evidence type="ECO:0000313" key="3">
    <source>
        <dbReference type="Proteomes" id="UP000311713"/>
    </source>
</evidence>
<dbReference type="Proteomes" id="UP000311713">
    <property type="component" value="Unassembled WGS sequence"/>
</dbReference>
<reference evidence="2 3" key="1">
    <citation type="submission" date="2019-06" db="EMBL/GenBank/DDBJ databases">
        <title>Draft genome of Streptomyces sedi sp. JCM16909.</title>
        <authorList>
            <person name="Klykleung N."/>
            <person name="Tanasupawat S."/>
            <person name="Kudo T."/>
            <person name="Yuki M."/>
            <person name="Ohkuma M."/>
        </authorList>
    </citation>
    <scope>NUCLEOTIDE SEQUENCE [LARGE SCALE GENOMIC DNA]</scope>
    <source>
        <strain evidence="2 3">JCM 16909</strain>
    </source>
</reference>
<comment type="caution">
    <text evidence="2">The sequence shown here is derived from an EMBL/GenBank/DDBJ whole genome shotgun (WGS) entry which is preliminary data.</text>
</comment>